<reference evidence="13" key="1">
    <citation type="submission" date="2025-08" db="UniProtKB">
        <authorList>
            <consortium name="RefSeq"/>
        </authorList>
    </citation>
    <scope>IDENTIFICATION</scope>
</reference>
<feature type="domain" description="G-protein coupled receptors family 1 profile" evidence="11">
    <location>
        <begin position="1"/>
        <end position="181"/>
    </location>
</feature>
<dbReference type="PANTHER" id="PTHR26452">
    <property type="entry name" value="OLFACTORY RECEPTOR"/>
    <property type="match status" value="1"/>
</dbReference>
<dbReference type="Proteomes" id="UP000515159">
    <property type="component" value="Chromosome 1"/>
</dbReference>
<keyword evidence="8" id="KW-0675">Receptor</keyword>
<dbReference type="InterPro" id="IPR000276">
    <property type="entry name" value="GPCR_Rhodpsn"/>
</dbReference>
<keyword evidence="9" id="KW-0807">Transducer</keyword>
<evidence type="ECO:0000313" key="13">
    <source>
        <dbReference type="RefSeq" id="XP_033809745.1"/>
    </source>
</evidence>
<evidence type="ECO:0000256" key="4">
    <source>
        <dbReference type="ARBA" id="ARBA00022725"/>
    </source>
</evidence>
<dbReference type="PROSITE" id="PS50262">
    <property type="entry name" value="G_PROTEIN_RECEP_F1_2"/>
    <property type="match status" value="1"/>
</dbReference>
<dbReference type="Pfam" id="PF13853">
    <property type="entry name" value="7tm_4"/>
    <property type="match status" value="1"/>
</dbReference>
<name>A0A6P8RVM2_GEOSA</name>
<keyword evidence="7 10" id="KW-0472">Membrane</keyword>
<dbReference type="GO" id="GO:0004930">
    <property type="term" value="F:G protein-coupled receptor activity"/>
    <property type="evidence" value="ECO:0007669"/>
    <property type="project" value="UniProtKB-KW"/>
</dbReference>
<dbReference type="PRINTS" id="PR00245">
    <property type="entry name" value="OLFACTORYR"/>
</dbReference>
<protein>
    <submittedName>
        <fullName evidence="13">Olfactory receptor 1361-like isoform X2</fullName>
    </submittedName>
</protein>
<organism evidence="12 13">
    <name type="scientific">Geotrypetes seraphini</name>
    <name type="common">Gaboon caecilian</name>
    <name type="synonym">Caecilia seraphini</name>
    <dbReference type="NCBI Taxonomy" id="260995"/>
    <lineage>
        <taxon>Eukaryota</taxon>
        <taxon>Metazoa</taxon>
        <taxon>Chordata</taxon>
        <taxon>Craniata</taxon>
        <taxon>Vertebrata</taxon>
        <taxon>Euteleostomi</taxon>
        <taxon>Amphibia</taxon>
        <taxon>Gymnophiona</taxon>
        <taxon>Geotrypetes</taxon>
    </lineage>
</organism>
<dbReference type="GO" id="GO:0004984">
    <property type="term" value="F:olfactory receptor activity"/>
    <property type="evidence" value="ECO:0007669"/>
    <property type="project" value="InterPro"/>
</dbReference>
<evidence type="ECO:0000256" key="3">
    <source>
        <dbReference type="ARBA" id="ARBA00022692"/>
    </source>
</evidence>
<feature type="transmembrane region" description="Helical" evidence="10">
    <location>
        <begin position="129"/>
        <end position="151"/>
    </location>
</feature>
<dbReference type="InterPro" id="IPR000725">
    <property type="entry name" value="Olfact_rcpt"/>
</dbReference>
<evidence type="ECO:0000256" key="1">
    <source>
        <dbReference type="ARBA" id="ARBA00004651"/>
    </source>
</evidence>
<evidence type="ECO:0000256" key="10">
    <source>
        <dbReference type="SAM" id="Phobius"/>
    </source>
</evidence>
<feature type="transmembrane region" description="Helical" evidence="10">
    <location>
        <begin position="96"/>
        <end position="117"/>
    </location>
</feature>
<dbReference type="GeneID" id="117364434"/>
<keyword evidence="12" id="KW-1185">Reference proteome</keyword>
<evidence type="ECO:0000259" key="11">
    <source>
        <dbReference type="PROSITE" id="PS50262"/>
    </source>
</evidence>
<evidence type="ECO:0000256" key="9">
    <source>
        <dbReference type="ARBA" id="ARBA00023224"/>
    </source>
</evidence>
<keyword evidence="4" id="KW-0552">Olfaction</keyword>
<feature type="transmembrane region" description="Helical" evidence="10">
    <location>
        <begin position="28"/>
        <end position="45"/>
    </location>
</feature>
<keyword evidence="5 10" id="KW-1133">Transmembrane helix</keyword>
<dbReference type="SUPFAM" id="SSF81321">
    <property type="entry name" value="Family A G protein-coupled receptor-like"/>
    <property type="match status" value="1"/>
</dbReference>
<sequence>MEFFLLAVMAFDRYVAICDPLRYSMVMSQKLCLGLVSGSWVVAALNSTLHSILLSRLSFCGSITIHHFFCDIPPLLKLSCSDTSLSESAMFSEGALVVMGPFLFIVLSYIRIISAILKIRSAHGRSKAFSTCSSHLTVVIFFYGTVMFIYFRPSSSSSIDYDRAVSAVYSSVTPMINPFIYSLRNTEVKGVLAKFLRPCKHFH</sequence>
<comment type="subcellular location">
    <subcellularLocation>
        <location evidence="1">Cell membrane</location>
        <topology evidence="1">Multi-pass membrane protein</topology>
    </subcellularLocation>
</comment>
<accession>A0A6P8RVM2</accession>
<keyword evidence="3 10" id="KW-0812">Transmembrane</keyword>
<evidence type="ECO:0000313" key="12">
    <source>
        <dbReference type="Proteomes" id="UP000515159"/>
    </source>
</evidence>
<dbReference type="InterPro" id="IPR017452">
    <property type="entry name" value="GPCR_Rhodpsn_7TM"/>
</dbReference>
<dbReference type="AlphaFoldDB" id="A0A6P8RVM2"/>
<keyword evidence="2" id="KW-1003">Cell membrane</keyword>
<dbReference type="GO" id="GO:0005886">
    <property type="term" value="C:plasma membrane"/>
    <property type="evidence" value="ECO:0007669"/>
    <property type="project" value="UniProtKB-SubCell"/>
</dbReference>
<evidence type="ECO:0000256" key="5">
    <source>
        <dbReference type="ARBA" id="ARBA00022989"/>
    </source>
</evidence>
<evidence type="ECO:0000256" key="7">
    <source>
        <dbReference type="ARBA" id="ARBA00023136"/>
    </source>
</evidence>
<dbReference type="InterPro" id="IPR050516">
    <property type="entry name" value="Olfactory_GPCR"/>
</dbReference>
<proteinExistence type="predicted"/>
<evidence type="ECO:0000256" key="2">
    <source>
        <dbReference type="ARBA" id="ARBA00022475"/>
    </source>
</evidence>
<keyword evidence="6" id="KW-0297">G-protein coupled receptor</keyword>
<gene>
    <name evidence="13" type="primary">LOC117364434</name>
</gene>
<dbReference type="PROSITE" id="PS00237">
    <property type="entry name" value="G_PROTEIN_RECEP_F1_1"/>
    <property type="match status" value="1"/>
</dbReference>
<evidence type="ECO:0000256" key="8">
    <source>
        <dbReference type="ARBA" id="ARBA00023170"/>
    </source>
</evidence>
<dbReference type="RefSeq" id="XP_033809745.1">
    <property type="nucleotide sequence ID" value="XM_033953854.1"/>
</dbReference>
<keyword evidence="4" id="KW-0716">Sensory transduction</keyword>
<dbReference type="FunFam" id="1.20.1070.10:FF:000015">
    <property type="entry name" value="Olfactory receptor"/>
    <property type="match status" value="1"/>
</dbReference>
<evidence type="ECO:0000256" key="6">
    <source>
        <dbReference type="ARBA" id="ARBA00023040"/>
    </source>
</evidence>
<dbReference type="Gene3D" id="1.20.1070.10">
    <property type="entry name" value="Rhodopsin 7-helix transmembrane proteins"/>
    <property type="match status" value="1"/>
</dbReference>